<evidence type="ECO:0008006" key="3">
    <source>
        <dbReference type="Google" id="ProtNLM"/>
    </source>
</evidence>
<sequence length="45" mass="4890">MVTAVLVELKPPSTTESDELEFVEDLDVLVESSKCSCNAGDDNPY</sequence>
<reference evidence="2" key="1">
    <citation type="journal article" date="2019" name="Int. J. Syst. Evol. Microbiol.">
        <title>The Global Catalogue of Microorganisms (GCM) 10K type strain sequencing project: providing services to taxonomists for standard genome sequencing and annotation.</title>
        <authorList>
            <consortium name="The Broad Institute Genomics Platform"/>
            <consortium name="The Broad Institute Genome Sequencing Center for Infectious Disease"/>
            <person name="Wu L."/>
            <person name="Ma J."/>
        </authorList>
    </citation>
    <scope>NUCLEOTIDE SEQUENCE [LARGE SCALE GENOMIC DNA]</scope>
    <source>
        <strain evidence="2">ZS-22-S1</strain>
    </source>
</reference>
<comment type="caution">
    <text evidence="1">The sequence shown here is derived from an EMBL/GenBank/DDBJ whole genome shotgun (WGS) entry which is preliminary data.</text>
</comment>
<evidence type="ECO:0000313" key="1">
    <source>
        <dbReference type="EMBL" id="MFC4859466.1"/>
    </source>
</evidence>
<dbReference type="RefSeq" id="WP_378062559.1">
    <property type="nucleotide sequence ID" value="NZ_JBHSIS010000035.1"/>
</dbReference>
<name>A0ABV9SGE6_9PSEU</name>
<gene>
    <name evidence="1" type="ORF">ACFPCV_38740</name>
</gene>
<dbReference type="Proteomes" id="UP001595859">
    <property type="component" value="Unassembled WGS sequence"/>
</dbReference>
<protein>
    <recommendedName>
        <fullName evidence="3">FxLD family lantipeptide</fullName>
    </recommendedName>
</protein>
<dbReference type="EMBL" id="JBHSIS010000035">
    <property type="protein sequence ID" value="MFC4859466.1"/>
    <property type="molecule type" value="Genomic_DNA"/>
</dbReference>
<accession>A0ABV9SGE6</accession>
<organism evidence="1 2">
    <name type="scientific">Actinophytocola glycyrrhizae</name>
    <dbReference type="NCBI Taxonomy" id="2044873"/>
    <lineage>
        <taxon>Bacteria</taxon>
        <taxon>Bacillati</taxon>
        <taxon>Actinomycetota</taxon>
        <taxon>Actinomycetes</taxon>
        <taxon>Pseudonocardiales</taxon>
        <taxon>Pseudonocardiaceae</taxon>
    </lineage>
</organism>
<keyword evidence="2" id="KW-1185">Reference proteome</keyword>
<evidence type="ECO:0000313" key="2">
    <source>
        <dbReference type="Proteomes" id="UP001595859"/>
    </source>
</evidence>
<proteinExistence type="predicted"/>